<comment type="caution">
    <text evidence="1">The sequence shown here is derived from an EMBL/GenBank/DDBJ whole genome shotgun (WGS) entry which is preliminary data.</text>
</comment>
<proteinExistence type="predicted"/>
<evidence type="ECO:0008006" key="3">
    <source>
        <dbReference type="Google" id="ProtNLM"/>
    </source>
</evidence>
<organism evidence="1 2">
    <name type="scientific">Mycoemilia scoparia</name>
    <dbReference type="NCBI Taxonomy" id="417184"/>
    <lineage>
        <taxon>Eukaryota</taxon>
        <taxon>Fungi</taxon>
        <taxon>Fungi incertae sedis</taxon>
        <taxon>Zoopagomycota</taxon>
        <taxon>Kickxellomycotina</taxon>
        <taxon>Kickxellomycetes</taxon>
        <taxon>Kickxellales</taxon>
        <taxon>Kickxellaceae</taxon>
        <taxon>Mycoemilia</taxon>
    </lineage>
</organism>
<dbReference type="AlphaFoldDB" id="A0A9W7ZNN6"/>
<reference evidence="1" key="1">
    <citation type="submission" date="2022-07" db="EMBL/GenBank/DDBJ databases">
        <title>Phylogenomic reconstructions and comparative analyses of Kickxellomycotina fungi.</title>
        <authorList>
            <person name="Reynolds N.K."/>
            <person name="Stajich J.E."/>
            <person name="Barry K."/>
            <person name="Grigoriev I.V."/>
            <person name="Crous P."/>
            <person name="Smith M.E."/>
        </authorList>
    </citation>
    <scope>NUCLEOTIDE SEQUENCE</scope>
    <source>
        <strain evidence="1">NBRC 100468</strain>
    </source>
</reference>
<name>A0A9W7ZNN6_9FUNG</name>
<protein>
    <recommendedName>
        <fullName evidence="3">Reverse transcriptase</fullName>
    </recommendedName>
</protein>
<evidence type="ECO:0000313" key="2">
    <source>
        <dbReference type="Proteomes" id="UP001150538"/>
    </source>
</evidence>
<dbReference type="Proteomes" id="UP001150538">
    <property type="component" value="Unassembled WGS sequence"/>
</dbReference>
<dbReference type="EMBL" id="JANBPU010000777">
    <property type="protein sequence ID" value="KAJ1909312.1"/>
    <property type="molecule type" value="Genomic_DNA"/>
</dbReference>
<evidence type="ECO:0000313" key="1">
    <source>
        <dbReference type="EMBL" id="KAJ1909312.1"/>
    </source>
</evidence>
<keyword evidence="2" id="KW-1185">Reference proteome</keyword>
<sequence>MPLVGTPLFTPTCSNQWSILQKYIDQLPYECFSNNTFINFSIARDLLAITPRDARQTKEAFKLIVSKVSSTTTGNRCHYTSNLTINLKDPSADPLLFADWGTSKAIRFFLTPYTTVRELSPPQNCSPIHPIPNGVLNNVFSLIHNMIIPPNQRNKIFRLLHGRIPRCNLGIGTCHCPDHPVETTTYLLGSCPETEGVRKTIWQTWLRAISTISDLLNTELGQPCILQLQSFPLPDTHFWELSPFHKPFKKSKALKKSKVIISTNLAWQLVTSAFIQTLWLR</sequence>
<accession>A0A9W7ZNN6</accession>
<gene>
    <name evidence="1" type="ORF">H4219_006421</name>
</gene>